<evidence type="ECO:0000256" key="5">
    <source>
        <dbReference type="ARBA" id="ARBA00038943"/>
    </source>
</evidence>
<evidence type="ECO:0000313" key="11">
    <source>
        <dbReference type="EMBL" id="BAU58211.2"/>
    </source>
</evidence>
<dbReference type="PANTHER" id="PTHR21600">
    <property type="entry name" value="MITOCHONDRIAL RNA PSEUDOURIDINE SYNTHASE"/>
    <property type="match status" value="1"/>
</dbReference>
<evidence type="ECO:0000256" key="4">
    <source>
        <dbReference type="ARBA" id="ARBA00037670"/>
    </source>
</evidence>
<comment type="function">
    <text evidence="4">Responsible for synthesis of pseudouridine from uracil-65 in transfer RNAs.</text>
</comment>
<evidence type="ECO:0000259" key="10">
    <source>
        <dbReference type="Pfam" id="PF00849"/>
    </source>
</evidence>
<proteinExistence type="predicted"/>
<evidence type="ECO:0000256" key="6">
    <source>
        <dbReference type="ARBA" id="ARBA00040675"/>
    </source>
</evidence>
<evidence type="ECO:0000256" key="3">
    <source>
        <dbReference type="ARBA" id="ARBA00036607"/>
    </source>
</evidence>
<dbReference type="AlphaFoldDB" id="A0A110B5E7"/>
<protein>
    <recommendedName>
        <fullName evidence="6">tRNA pseudouridine synthase C</fullName>
        <ecNumber evidence="5">5.4.99.26</ecNumber>
    </recommendedName>
    <alternativeName>
        <fullName evidence="8">tRNA pseudouridine(65) synthase</fullName>
    </alternativeName>
    <alternativeName>
        <fullName evidence="9">tRNA pseudouridylate synthase C</fullName>
    </alternativeName>
    <alternativeName>
        <fullName evidence="7">tRNA-uridine isomerase C</fullName>
    </alternativeName>
</protein>
<organism evidence="11 12">
    <name type="scientific">Halorhodospira halochloris</name>
    <name type="common">Ectothiorhodospira halochloris</name>
    <dbReference type="NCBI Taxonomy" id="1052"/>
    <lineage>
        <taxon>Bacteria</taxon>
        <taxon>Pseudomonadati</taxon>
        <taxon>Pseudomonadota</taxon>
        <taxon>Gammaproteobacteria</taxon>
        <taxon>Chromatiales</taxon>
        <taxon>Ectothiorhodospiraceae</taxon>
        <taxon>Halorhodospira</taxon>
    </lineage>
</organism>
<evidence type="ECO:0000256" key="1">
    <source>
        <dbReference type="ARBA" id="ARBA00022694"/>
    </source>
</evidence>
<dbReference type="PROSITE" id="PS01129">
    <property type="entry name" value="PSI_RLU"/>
    <property type="match status" value="1"/>
</dbReference>
<dbReference type="GO" id="GO:0160149">
    <property type="term" value="F:tRNA pseudouridine(65) synthase activity"/>
    <property type="evidence" value="ECO:0007669"/>
    <property type="project" value="UniProtKB-EC"/>
</dbReference>
<reference evidence="11" key="1">
    <citation type="submission" date="2016-02" db="EMBL/GenBank/DDBJ databases">
        <title>Halorhodospira halochloris DSM-1059 complete genome, version 2.</title>
        <authorList>
            <person name="Tsukatani Y."/>
        </authorList>
    </citation>
    <scope>NUCLEOTIDE SEQUENCE</scope>
    <source>
        <strain evidence="11">DSM 1059</strain>
    </source>
</reference>
<dbReference type="EMBL" id="AP017372">
    <property type="protein sequence ID" value="BAU58211.2"/>
    <property type="molecule type" value="Genomic_DNA"/>
</dbReference>
<evidence type="ECO:0000256" key="7">
    <source>
        <dbReference type="ARBA" id="ARBA00041803"/>
    </source>
</evidence>
<evidence type="ECO:0000256" key="9">
    <source>
        <dbReference type="ARBA" id="ARBA00043049"/>
    </source>
</evidence>
<dbReference type="SUPFAM" id="SSF55120">
    <property type="entry name" value="Pseudouridine synthase"/>
    <property type="match status" value="1"/>
</dbReference>
<dbReference type="EC" id="5.4.99.26" evidence="5"/>
<gene>
    <name evidence="11" type="primary">truC</name>
    <name evidence="11" type="ORF">HH1059_15040</name>
</gene>
<dbReference type="GO" id="GO:0000455">
    <property type="term" value="P:enzyme-directed rRNA pseudouridine synthesis"/>
    <property type="evidence" value="ECO:0007669"/>
    <property type="project" value="TreeGrafter"/>
</dbReference>
<dbReference type="Proteomes" id="UP000218890">
    <property type="component" value="Chromosome"/>
</dbReference>
<feature type="domain" description="Pseudouridine synthase RsuA/RluA-like" evidence="10">
    <location>
        <begin position="2"/>
        <end position="152"/>
    </location>
</feature>
<keyword evidence="1" id="KW-0819">tRNA processing</keyword>
<dbReference type="GO" id="GO:0003723">
    <property type="term" value="F:RNA binding"/>
    <property type="evidence" value="ECO:0007669"/>
    <property type="project" value="InterPro"/>
</dbReference>
<name>A0A110B5E7_HALHR</name>
<dbReference type="InterPro" id="IPR050188">
    <property type="entry name" value="RluA_PseudoU_synthase"/>
</dbReference>
<sequence>MVAVYKPNNLLVHRTGIDRDRVAAVQLVRDQLAGQWVYPVHRLDRATAGVLLFALDPDAAGKIAAAFREQRVVKRYRAVVRGWIEQGGRVDKPLGRGRRGEGGDPQPAVTEFKPLAWAELPTPVSRYSTARYTCIDLWPRSGRRHQLRRHLKSLSHPIIGDTTHGDSAHNSLFRELFGVWRLMLMATEICLPHPEDAQPIRITAQPDKEWQYVLRQLGIAC</sequence>
<keyword evidence="2" id="KW-0413">Isomerase</keyword>
<dbReference type="GO" id="GO:0008033">
    <property type="term" value="P:tRNA processing"/>
    <property type="evidence" value="ECO:0007669"/>
    <property type="project" value="UniProtKB-KW"/>
</dbReference>
<dbReference type="Gene3D" id="3.30.2350.10">
    <property type="entry name" value="Pseudouridine synthase"/>
    <property type="match status" value="1"/>
</dbReference>
<evidence type="ECO:0000256" key="8">
    <source>
        <dbReference type="ARBA" id="ARBA00041975"/>
    </source>
</evidence>
<evidence type="ECO:0000256" key="2">
    <source>
        <dbReference type="ARBA" id="ARBA00023235"/>
    </source>
</evidence>
<accession>A0A110B5E7</accession>
<keyword evidence="12" id="KW-1185">Reference proteome</keyword>
<dbReference type="Pfam" id="PF00849">
    <property type="entry name" value="PseudoU_synth_2"/>
    <property type="match status" value="1"/>
</dbReference>
<dbReference type="OrthoDB" id="9807829at2"/>
<dbReference type="KEGG" id="hhk:HH1059_15040"/>
<comment type="catalytic activity">
    <reaction evidence="3">
        <text>uridine(65) in tRNA = pseudouridine(65) in tRNA</text>
        <dbReference type="Rhea" id="RHEA:42536"/>
        <dbReference type="Rhea" id="RHEA-COMP:10103"/>
        <dbReference type="Rhea" id="RHEA-COMP:10104"/>
        <dbReference type="ChEBI" id="CHEBI:65314"/>
        <dbReference type="ChEBI" id="CHEBI:65315"/>
        <dbReference type="EC" id="5.4.99.26"/>
    </reaction>
</comment>
<dbReference type="InterPro" id="IPR006224">
    <property type="entry name" value="PsdUridine_synth_RluA-like_CS"/>
</dbReference>
<dbReference type="InterPro" id="IPR006145">
    <property type="entry name" value="PsdUridine_synth_RsuA/RluA"/>
</dbReference>
<evidence type="ECO:0000313" key="12">
    <source>
        <dbReference type="Proteomes" id="UP000218890"/>
    </source>
</evidence>
<dbReference type="InterPro" id="IPR020103">
    <property type="entry name" value="PsdUridine_synth_cat_dom_sf"/>
</dbReference>
<dbReference type="PANTHER" id="PTHR21600:SF56">
    <property type="entry name" value="TRNA PSEUDOURIDINE SYNTHASE C"/>
    <property type="match status" value="1"/>
</dbReference>